<reference evidence="3 4" key="1">
    <citation type="journal article" date="2015" name="Sci. Rep.">
        <title>The power of single molecule real-time sequencing technology in the de novo assembly of a eukaryotic genome.</title>
        <authorList>
            <person name="Sakai H."/>
            <person name="Naito K."/>
            <person name="Ogiso-Tanaka E."/>
            <person name="Takahashi Y."/>
            <person name="Iseki K."/>
            <person name="Muto C."/>
            <person name="Satou K."/>
            <person name="Teruya K."/>
            <person name="Shiroma A."/>
            <person name="Shimoji M."/>
            <person name="Hirano T."/>
            <person name="Itoh T."/>
            <person name="Kaga A."/>
            <person name="Tomooka N."/>
        </authorList>
    </citation>
    <scope>NUCLEOTIDE SEQUENCE [LARGE SCALE GENOMIC DNA]</scope>
    <source>
        <strain evidence="4">cv. Shumari</strain>
    </source>
</reference>
<keyword evidence="1" id="KW-0479">Metal-binding</keyword>
<dbReference type="AlphaFoldDB" id="A0A0S3T986"/>
<dbReference type="EMBL" id="AP015044">
    <property type="protein sequence ID" value="BAU01774.1"/>
    <property type="molecule type" value="Genomic_DNA"/>
</dbReference>
<evidence type="ECO:0000313" key="4">
    <source>
        <dbReference type="Proteomes" id="UP000291084"/>
    </source>
</evidence>
<accession>A0A0S3T986</accession>
<dbReference type="OrthoDB" id="689350at2759"/>
<sequence>MAAYKGLTLQNVIGGCTMVQYGKKELREVCDVVEAGCRGCTMQCDGALQVVECTMSFLNSLFDTWRHNSYCNAFVRETPHLSMSVTFGSLVRNPSFEDENMEKTFRSIGWSASGSVPRGPLGTRCTRLRATCRSAYVVAHFDGLTSAFDSKESSLGVLSIEIDPSEPKITVFGNVNPHILIEKLQKVGKRAELCSYEEVEAEEKVSKKDEKQNTVWWEQEKQPHPCDIKIEKTKDVRTDKKKSSKDSNNNNNMNYNAYYHPQEMKKEENHHVPHHEVNFMAHSSMMNTHYSSIRTHPQCCYIAQPYAVAVPYYAIPSHSAPPLPQACAQHCHFEMPRFQTPFLRPTVQVGDYFSDENTMGCHVM</sequence>
<proteinExistence type="predicted"/>
<dbReference type="Gene3D" id="3.30.70.100">
    <property type="match status" value="1"/>
</dbReference>
<name>A0A0S3T986_PHAAN</name>
<dbReference type="GO" id="GO:0046872">
    <property type="term" value="F:metal ion binding"/>
    <property type="evidence" value="ECO:0007669"/>
    <property type="project" value="UniProtKB-KW"/>
</dbReference>
<dbReference type="PANTHER" id="PTHR45868">
    <property type="entry name" value="HEAVY METAL-ASSOCIATED ISOPRENYLATED PLANT PROTEIN 33-RELATED"/>
    <property type="match status" value="1"/>
</dbReference>
<evidence type="ECO:0000256" key="2">
    <source>
        <dbReference type="SAM" id="MobiDB-lite"/>
    </source>
</evidence>
<evidence type="ECO:0000256" key="1">
    <source>
        <dbReference type="ARBA" id="ARBA00022723"/>
    </source>
</evidence>
<dbReference type="Proteomes" id="UP000291084">
    <property type="component" value="Chromosome 11"/>
</dbReference>
<dbReference type="PROSITE" id="PS51257">
    <property type="entry name" value="PROKAR_LIPOPROTEIN"/>
    <property type="match status" value="1"/>
</dbReference>
<feature type="region of interest" description="Disordered" evidence="2">
    <location>
        <begin position="231"/>
        <end position="254"/>
    </location>
</feature>
<gene>
    <name evidence="3" type="primary">Vigan.11G107800</name>
    <name evidence="3" type="ORF">VIGAN_11107800</name>
</gene>
<evidence type="ECO:0008006" key="5">
    <source>
        <dbReference type="Google" id="ProtNLM"/>
    </source>
</evidence>
<keyword evidence="4" id="KW-1185">Reference proteome</keyword>
<protein>
    <recommendedName>
        <fullName evidence="5">HMA domain-containing protein</fullName>
    </recommendedName>
</protein>
<dbReference type="PANTHER" id="PTHR45868:SF14">
    <property type="entry name" value="OS08G0205500 PROTEIN"/>
    <property type="match status" value="1"/>
</dbReference>
<organism evidence="3 4">
    <name type="scientific">Vigna angularis var. angularis</name>
    <dbReference type="NCBI Taxonomy" id="157739"/>
    <lineage>
        <taxon>Eukaryota</taxon>
        <taxon>Viridiplantae</taxon>
        <taxon>Streptophyta</taxon>
        <taxon>Embryophyta</taxon>
        <taxon>Tracheophyta</taxon>
        <taxon>Spermatophyta</taxon>
        <taxon>Magnoliopsida</taxon>
        <taxon>eudicotyledons</taxon>
        <taxon>Gunneridae</taxon>
        <taxon>Pentapetalae</taxon>
        <taxon>rosids</taxon>
        <taxon>fabids</taxon>
        <taxon>Fabales</taxon>
        <taxon>Fabaceae</taxon>
        <taxon>Papilionoideae</taxon>
        <taxon>50 kb inversion clade</taxon>
        <taxon>NPAAA clade</taxon>
        <taxon>indigoferoid/millettioid clade</taxon>
        <taxon>Phaseoleae</taxon>
        <taxon>Vigna</taxon>
    </lineage>
</organism>
<evidence type="ECO:0000313" key="3">
    <source>
        <dbReference type="EMBL" id="BAU01774.1"/>
    </source>
</evidence>